<evidence type="ECO:0000313" key="2">
    <source>
        <dbReference type="EMBL" id="RLN40186.1"/>
    </source>
</evidence>
<evidence type="ECO:0000313" key="3">
    <source>
        <dbReference type="Proteomes" id="UP000275267"/>
    </source>
</evidence>
<feature type="compositionally biased region" description="Pro residues" evidence="1">
    <location>
        <begin position="69"/>
        <end position="79"/>
    </location>
</feature>
<sequence length="215" mass="23351">MGSLPRERRGFGRIPRRSLLSKRSLRESASPASLPSAFYRSASFLAKPKRRLRPRHPSPSNPLARDPACPCPPPPPPPHSSATSAAATLRSFGLPPSPPFARIDQPSIPSRPPAPTIRITAAPCPPADPPIEALPRDFRRRPRRARHPPIRHVAVPSRHHLTPPRRSSATANRGHPPPRRSSLPPPSLICSPVLPVSPPPCAVPRRPRGREGGRG</sequence>
<evidence type="ECO:0000256" key="1">
    <source>
        <dbReference type="SAM" id="MobiDB-lite"/>
    </source>
</evidence>
<name>A0A3L6TKN1_PANMI</name>
<dbReference type="Proteomes" id="UP000275267">
    <property type="component" value="Unassembled WGS sequence"/>
</dbReference>
<feature type="region of interest" description="Disordered" evidence="1">
    <location>
        <begin position="1"/>
        <end position="33"/>
    </location>
</feature>
<feature type="compositionally biased region" description="Basic and acidic residues" evidence="1">
    <location>
        <begin position="1"/>
        <end position="10"/>
    </location>
</feature>
<organism evidence="2 3">
    <name type="scientific">Panicum miliaceum</name>
    <name type="common">Proso millet</name>
    <name type="synonym">Broomcorn millet</name>
    <dbReference type="NCBI Taxonomy" id="4540"/>
    <lineage>
        <taxon>Eukaryota</taxon>
        <taxon>Viridiplantae</taxon>
        <taxon>Streptophyta</taxon>
        <taxon>Embryophyta</taxon>
        <taxon>Tracheophyta</taxon>
        <taxon>Spermatophyta</taxon>
        <taxon>Magnoliopsida</taxon>
        <taxon>Liliopsida</taxon>
        <taxon>Poales</taxon>
        <taxon>Poaceae</taxon>
        <taxon>PACMAD clade</taxon>
        <taxon>Panicoideae</taxon>
        <taxon>Panicodae</taxon>
        <taxon>Paniceae</taxon>
        <taxon>Panicinae</taxon>
        <taxon>Panicum</taxon>
        <taxon>Panicum sect. Panicum</taxon>
    </lineage>
</organism>
<feature type="compositionally biased region" description="Basic residues" evidence="1">
    <location>
        <begin position="138"/>
        <end position="150"/>
    </location>
</feature>
<accession>A0A3L6TKN1</accession>
<proteinExistence type="predicted"/>
<protein>
    <submittedName>
        <fullName evidence="2">Uncharacterized protein</fullName>
    </submittedName>
</protein>
<feature type="compositionally biased region" description="Low complexity" evidence="1">
    <location>
        <begin position="80"/>
        <end position="91"/>
    </location>
</feature>
<keyword evidence="3" id="KW-1185">Reference proteome</keyword>
<reference evidence="3" key="1">
    <citation type="journal article" date="2019" name="Nat. Commun.">
        <title>The genome of broomcorn millet.</title>
        <authorList>
            <person name="Zou C."/>
            <person name="Miki D."/>
            <person name="Li D."/>
            <person name="Tang Q."/>
            <person name="Xiao L."/>
            <person name="Rajput S."/>
            <person name="Deng P."/>
            <person name="Jia W."/>
            <person name="Huang R."/>
            <person name="Zhang M."/>
            <person name="Sun Y."/>
            <person name="Hu J."/>
            <person name="Fu X."/>
            <person name="Schnable P.S."/>
            <person name="Li F."/>
            <person name="Zhang H."/>
            <person name="Feng B."/>
            <person name="Zhu X."/>
            <person name="Liu R."/>
            <person name="Schnable J.C."/>
            <person name="Zhu J.-K."/>
            <person name="Zhang H."/>
        </authorList>
    </citation>
    <scope>NUCLEOTIDE SEQUENCE [LARGE SCALE GENOMIC DNA]</scope>
</reference>
<feature type="compositionally biased region" description="Low complexity" evidence="1">
    <location>
        <begin position="21"/>
        <end position="30"/>
    </location>
</feature>
<dbReference type="AlphaFoldDB" id="A0A3L6TKN1"/>
<dbReference type="EMBL" id="PQIB02000001">
    <property type="protein sequence ID" value="RLN40186.1"/>
    <property type="molecule type" value="Genomic_DNA"/>
</dbReference>
<comment type="caution">
    <text evidence="2">The sequence shown here is derived from an EMBL/GenBank/DDBJ whole genome shotgun (WGS) entry which is preliminary data.</text>
</comment>
<feature type="region of interest" description="Disordered" evidence="1">
    <location>
        <begin position="45"/>
        <end position="215"/>
    </location>
</feature>
<feature type="compositionally biased region" description="Basic residues" evidence="1">
    <location>
        <begin position="47"/>
        <end position="56"/>
    </location>
</feature>
<gene>
    <name evidence="2" type="ORF">C2845_PM01G28410</name>
</gene>